<evidence type="ECO:0000256" key="5">
    <source>
        <dbReference type="ARBA" id="ARBA00022989"/>
    </source>
</evidence>
<feature type="transmembrane region" description="Helical" evidence="7">
    <location>
        <begin position="47"/>
        <end position="64"/>
    </location>
</feature>
<comment type="subcellular location">
    <subcellularLocation>
        <location evidence="1">Cell membrane</location>
        <topology evidence="1">Multi-pass membrane protein</topology>
    </subcellularLocation>
</comment>
<dbReference type="RefSeq" id="WP_067776080.1">
    <property type="nucleotide sequence ID" value="NZ_LIGX01000026.1"/>
</dbReference>
<dbReference type="EMBL" id="LT629973">
    <property type="protein sequence ID" value="SEH84936.1"/>
    <property type="molecule type" value="Genomic_DNA"/>
</dbReference>
<feature type="domain" description="Acyltransferase 3" evidence="8">
    <location>
        <begin position="16"/>
        <end position="328"/>
    </location>
</feature>
<evidence type="ECO:0000256" key="3">
    <source>
        <dbReference type="ARBA" id="ARBA00022475"/>
    </source>
</evidence>
<evidence type="ECO:0000256" key="1">
    <source>
        <dbReference type="ARBA" id="ARBA00004651"/>
    </source>
</evidence>
<dbReference type="PANTHER" id="PTHR40074:SF2">
    <property type="entry name" value="O-ACETYLTRANSFERASE WECH"/>
    <property type="match status" value="1"/>
</dbReference>
<dbReference type="KEGG" id="agl:PYTT_1195"/>
<keyword evidence="10" id="KW-1185">Reference proteome</keyword>
<reference evidence="10" key="1">
    <citation type="submission" date="2016-09" db="EMBL/GenBank/DDBJ databases">
        <authorList>
            <person name="Koehorst J."/>
        </authorList>
    </citation>
    <scope>NUCLEOTIDE SEQUENCE [LARGE SCALE GENOMIC DNA]</scope>
</reference>
<evidence type="ECO:0000313" key="10">
    <source>
        <dbReference type="Proteomes" id="UP000176204"/>
    </source>
</evidence>
<comment type="similarity">
    <text evidence="2">Belongs to the acyltransferase 3 family.</text>
</comment>
<evidence type="ECO:0000313" key="9">
    <source>
        <dbReference type="EMBL" id="SEH84936.1"/>
    </source>
</evidence>
<feature type="transmembrane region" description="Helical" evidence="7">
    <location>
        <begin position="159"/>
        <end position="177"/>
    </location>
</feature>
<dbReference type="PANTHER" id="PTHR40074">
    <property type="entry name" value="O-ACETYLTRANSFERASE WECH"/>
    <property type="match status" value="1"/>
</dbReference>
<dbReference type="GO" id="GO:0009246">
    <property type="term" value="P:enterobacterial common antigen biosynthetic process"/>
    <property type="evidence" value="ECO:0007669"/>
    <property type="project" value="TreeGrafter"/>
</dbReference>
<dbReference type="Pfam" id="PF01757">
    <property type="entry name" value="Acyl_transf_3"/>
    <property type="match status" value="1"/>
</dbReference>
<keyword evidence="9" id="KW-0808">Transferase</keyword>
<feature type="transmembrane region" description="Helical" evidence="7">
    <location>
        <begin position="84"/>
        <end position="100"/>
    </location>
</feature>
<feature type="transmembrane region" description="Helical" evidence="7">
    <location>
        <begin position="243"/>
        <end position="264"/>
    </location>
</feature>
<gene>
    <name evidence="9" type="ORF">PYTT_1195</name>
</gene>
<evidence type="ECO:0000256" key="6">
    <source>
        <dbReference type="ARBA" id="ARBA00023136"/>
    </source>
</evidence>
<sequence length="349" mass="39710">MTRATPPLEQQNGRVVWVDFCRVLTAFYVIIRHSDRAWDSLYLFDKFNYHSLVFIFFFLSGYFARPQSGAWLDWKRAWMLARPWLLWGAVGLCVLLPYYHHEALARGDFGSLSFASLARGMGLTDWNYFAAYNVPLWYLRTLIVLALFAPLLGRLSSKWLAILICGACAVHNLTYYPDALQPDWMPFRTYESVLAAGVFALGMLVRRHADMRRFTAFMEQAAWAPILVSLAVFYMVYEWQYDPAASCALIALGGLSVMSTSILAARHLPRFAARVAAYGPAAFLVFVVHYIVQQPVKEQLIACFGEPVPQIITILTPIAAMAFCLLLYRGIARFLPQYLELLCLVKKRA</sequence>
<dbReference type="InterPro" id="IPR002656">
    <property type="entry name" value="Acyl_transf_3_dom"/>
</dbReference>
<feature type="transmembrane region" description="Helical" evidence="7">
    <location>
        <begin position="189"/>
        <end position="205"/>
    </location>
</feature>
<evidence type="ECO:0000256" key="4">
    <source>
        <dbReference type="ARBA" id="ARBA00022692"/>
    </source>
</evidence>
<keyword evidence="9" id="KW-0012">Acyltransferase</keyword>
<dbReference type="AlphaFoldDB" id="A0A1C7PBZ2"/>
<evidence type="ECO:0000256" key="2">
    <source>
        <dbReference type="ARBA" id="ARBA00007400"/>
    </source>
</evidence>
<name>A0A1C7PBZ2_9BACT</name>
<keyword evidence="6 7" id="KW-0472">Membrane</keyword>
<proteinExistence type="inferred from homology"/>
<keyword evidence="4 7" id="KW-0812">Transmembrane</keyword>
<evidence type="ECO:0000256" key="7">
    <source>
        <dbReference type="SAM" id="Phobius"/>
    </source>
</evidence>
<protein>
    <submittedName>
        <fullName evidence="9">Acyltransferase family</fullName>
    </submittedName>
</protein>
<accession>A0A1C7PBZ2</accession>
<evidence type="ECO:0000259" key="8">
    <source>
        <dbReference type="Pfam" id="PF01757"/>
    </source>
</evidence>
<feature type="transmembrane region" description="Helical" evidence="7">
    <location>
        <begin position="129"/>
        <end position="152"/>
    </location>
</feature>
<dbReference type="GO" id="GO:0005886">
    <property type="term" value="C:plasma membrane"/>
    <property type="evidence" value="ECO:0007669"/>
    <property type="project" value="UniProtKB-SubCell"/>
</dbReference>
<dbReference type="Proteomes" id="UP000176204">
    <property type="component" value="Chromosome I"/>
</dbReference>
<dbReference type="OrthoDB" id="199769at2"/>
<organism evidence="9 10">
    <name type="scientific">Akkermansia glycaniphila</name>
    <dbReference type="NCBI Taxonomy" id="1679444"/>
    <lineage>
        <taxon>Bacteria</taxon>
        <taxon>Pseudomonadati</taxon>
        <taxon>Verrucomicrobiota</taxon>
        <taxon>Verrucomicrobiia</taxon>
        <taxon>Verrucomicrobiales</taxon>
        <taxon>Akkermansiaceae</taxon>
        <taxon>Akkermansia</taxon>
    </lineage>
</organism>
<feature type="transmembrane region" description="Helical" evidence="7">
    <location>
        <begin position="311"/>
        <end position="328"/>
    </location>
</feature>
<feature type="transmembrane region" description="Helical" evidence="7">
    <location>
        <begin position="217"/>
        <end position="237"/>
    </location>
</feature>
<keyword evidence="3" id="KW-1003">Cell membrane</keyword>
<feature type="transmembrane region" description="Helical" evidence="7">
    <location>
        <begin position="271"/>
        <end position="291"/>
    </location>
</feature>
<dbReference type="STRING" id="1679444.PYTT_1195"/>
<dbReference type="GO" id="GO:0016413">
    <property type="term" value="F:O-acetyltransferase activity"/>
    <property type="evidence" value="ECO:0007669"/>
    <property type="project" value="TreeGrafter"/>
</dbReference>
<keyword evidence="5 7" id="KW-1133">Transmembrane helix</keyword>